<dbReference type="InterPro" id="IPR001452">
    <property type="entry name" value="SH3_domain"/>
</dbReference>
<dbReference type="Pfam" id="PF22975">
    <property type="entry name" value="EPS8_2nd"/>
    <property type="match status" value="1"/>
</dbReference>
<dbReference type="Gene3D" id="1.10.150.50">
    <property type="entry name" value="Transcription Factor, Ets-1"/>
    <property type="match status" value="1"/>
</dbReference>
<feature type="compositionally biased region" description="Polar residues" evidence="7">
    <location>
        <begin position="89"/>
        <end position="100"/>
    </location>
</feature>
<dbReference type="SUPFAM" id="SSF50044">
    <property type="entry name" value="SH3-domain"/>
    <property type="match status" value="1"/>
</dbReference>
<comment type="similarity">
    <text evidence="2">Belongs to the EPS8 family.</text>
</comment>
<evidence type="ECO:0000256" key="6">
    <source>
        <dbReference type="PROSITE-ProRule" id="PRU00192"/>
    </source>
</evidence>
<dbReference type="InterPro" id="IPR006020">
    <property type="entry name" value="PTB/PI_dom"/>
</dbReference>
<keyword evidence="9" id="KW-0808">Transferase</keyword>
<evidence type="ECO:0000313" key="9">
    <source>
        <dbReference type="EMBL" id="KAJ8048183.1"/>
    </source>
</evidence>
<dbReference type="InterPro" id="IPR013625">
    <property type="entry name" value="PTB"/>
</dbReference>
<evidence type="ECO:0000256" key="1">
    <source>
        <dbReference type="ARBA" id="ARBA00004496"/>
    </source>
</evidence>
<reference evidence="9" key="1">
    <citation type="submission" date="2021-10" db="EMBL/GenBank/DDBJ databases">
        <title>Tropical sea cucumber genome reveals ecological adaptation and Cuvierian tubules defense mechanism.</title>
        <authorList>
            <person name="Chen T."/>
        </authorList>
    </citation>
    <scope>NUCLEOTIDE SEQUENCE</scope>
    <source>
        <strain evidence="9">Nanhai2018</strain>
        <tissue evidence="9">Muscle</tissue>
    </source>
</reference>
<keyword evidence="5" id="KW-0597">Phosphoprotein</keyword>
<dbReference type="InterPro" id="IPR041418">
    <property type="entry name" value="SAM_3"/>
</dbReference>
<dbReference type="PANTHER" id="PTHR12287">
    <property type="entry name" value="EPIDERMAL GROWTH FACTOR RECEPTOR KINASE SUBSTRATE EPS8-RELATED PROTEIN"/>
    <property type="match status" value="1"/>
</dbReference>
<dbReference type="SMART" id="SM00462">
    <property type="entry name" value="PTB"/>
    <property type="match status" value="1"/>
</dbReference>
<feature type="compositionally biased region" description="Polar residues" evidence="7">
    <location>
        <begin position="809"/>
        <end position="818"/>
    </location>
</feature>
<dbReference type="Proteomes" id="UP001152320">
    <property type="component" value="Chromosome 1"/>
</dbReference>
<feature type="region of interest" description="Disordered" evidence="7">
    <location>
        <begin position="20"/>
        <end position="167"/>
    </location>
</feature>
<dbReference type="GO" id="GO:0005737">
    <property type="term" value="C:cytoplasm"/>
    <property type="evidence" value="ECO:0007669"/>
    <property type="project" value="UniProtKB-SubCell"/>
</dbReference>
<dbReference type="SUPFAM" id="SSF47769">
    <property type="entry name" value="SAM/Pointed domain"/>
    <property type="match status" value="1"/>
</dbReference>
<comment type="subcellular location">
    <subcellularLocation>
        <location evidence="1">Cytoplasm</location>
    </subcellularLocation>
</comment>
<dbReference type="InterPro" id="IPR055093">
    <property type="entry name" value="EPS8_2nd"/>
</dbReference>
<evidence type="ECO:0000256" key="3">
    <source>
        <dbReference type="ARBA" id="ARBA00022443"/>
    </source>
</evidence>
<proteinExistence type="inferred from homology"/>
<keyword evidence="9" id="KW-0418">Kinase</keyword>
<dbReference type="PROSITE" id="PS50002">
    <property type="entry name" value="SH3"/>
    <property type="match status" value="1"/>
</dbReference>
<evidence type="ECO:0000259" key="8">
    <source>
        <dbReference type="PROSITE" id="PS50002"/>
    </source>
</evidence>
<keyword evidence="4" id="KW-0963">Cytoplasm</keyword>
<feature type="region of interest" description="Disordered" evidence="7">
    <location>
        <begin position="578"/>
        <end position="641"/>
    </location>
</feature>
<organism evidence="9 10">
    <name type="scientific">Holothuria leucospilota</name>
    <name type="common">Black long sea cucumber</name>
    <name type="synonym">Mertensiothuria leucospilota</name>
    <dbReference type="NCBI Taxonomy" id="206669"/>
    <lineage>
        <taxon>Eukaryota</taxon>
        <taxon>Metazoa</taxon>
        <taxon>Echinodermata</taxon>
        <taxon>Eleutherozoa</taxon>
        <taxon>Echinozoa</taxon>
        <taxon>Holothuroidea</taxon>
        <taxon>Aspidochirotacea</taxon>
        <taxon>Aspidochirotida</taxon>
        <taxon>Holothuriidae</taxon>
        <taxon>Holothuria</taxon>
    </lineage>
</organism>
<evidence type="ECO:0000313" key="10">
    <source>
        <dbReference type="Proteomes" id="UP001152320"/>
    </source>
</evidence>
<protein>
    <submittedName>
        <fullName evidence="9">Epidermal growth factor receptor kinase substrate 8</fullName>
    </submittedName>
</protein>
<dbReference type="Gene3D" id="2.30.29.30">
    <property type="entry name" value="Pleckstrin-homology domain (PH domain)/Phosphotyrosine-binding domain (PTB)"/>
    <property type="match status" value="1"/>
</dbReference>
<dbReference type="InterPro" id="IPR036028">
    <property type="entry name" value="SH3-like_dom_sf"/>
</dbReference>
<feature type="compositionally biased region" description="Low complexity" evidence="7">
    <location>
        <begin position="300"/>
        <end position="310"/>
    </location>
</feature>
<feature type="compositionally biased region" description="Polar residues" evidence="7">
    <location>
        <begin position="597"/>
        <end position="609"/>
    </location>
</feature>
<feature type="compositionally biased region" description="Polar residues" evidence="7">
    <location>
        <begin position="142"/>
        <end position="159"/>
    </location>
</feature>
<evidence type="ECO:0000256" key="7">
    <source>
        <dbReference type="SAM" id="MobiDB-lite"/>
    </source>
</evidence>
<dbReference type="OrthoDB" id="4680325at2759"/>
<dbReference type="AlphaFoldDB" id="A0A9Q1CMZ0"/>
<feature type="compositionally biased region" description="Low complexity" evidence="7">
    <location>
        <begin position="703"/>
        <end position="720"/>
    </location>
</feature>
<keyword evidence="3 6" id="KW-0728">SH3 domain</keyword>
<dbReference type="EMBL" id="JAIZAY010000001">
    <property type="protein sequence ID" value="KAJ8048183.1"/>
    <property type="molecule type" value="Genomic_DNA"/>
</dbReference>
<feature type="compositionally biased region" description="Basic and acidic residues" evidence="7">
    <location>
        <begin position="579"/>
        <end position="589"/>
    </location>
</feature>
<dbReference type="GO" id="GO:0016301">
    <property type="term" value="F:kinase activity"/>
    <property type="evidence" value="ECO:0007669"/>
    <property type="project" value="UniProtKB-KW"/>
</dbReference>
<dbReference type="InterPro" id="IPR013761">
    <property type="entry name" value="SAM/pointed_sf"/>
</dbReference>
<accession>A0A9Q1CMZ0</accession>
<dbReference type="GO" id="GO:0007266">
    <property type="term" value="P:Rho protein signal transduction"/>
    <property type="evidence" value="ECO:0007669"/>
    <property type="project" value="TreeGrafter"/>
</dbReference>
<evidence type="ECO:0000256" key="2">
    <source>
        <dbReference type="ARBA" id="ARBA00006197"/>
    </source>
</evidence>
<dbReference type="InterPro" id="IPR035462">
    <property type="entry name" value="Eps8_SH3"/>
</dbReference>
<dbReference type="InterPro" id="IPR039801">
    <property type="entry name" value="EPS8-like"/>
</dbReference>
<sequence length="993" mass="108558">MPVHAGARGRDSYHQEGVYSGNLYNQYGPPRNIPSNYPAKDYGPVNGHDRLGPSYNGSPGQPGPYGMSQHPHRPSNGAINHTEHYGRPTGNQHSRHSSYNPPAPNGPQFDSGMGSPRNERPVSNGHKYGSGGKKSAGEINTDYFSHSPQSTRSQNSLNQPAGPADKSYPIMHLTTLTMDRKEGIANMEDAMRKLKLLDAKGKIWAQEISLKIYEKDIILVDTFTQDAIETLPLADLSMVSAEMNQSPYGNLMLLVFQFSNKKPPEIFFFSCESIPATEIVQQVKRAAEYATGRKKKTKKSPSSSGRGTSSDNGMMVPPPPQEPAPLPPDSHVKDKVAAFAAVAAAAQAGGVPQLSPSSNHPRPERGDSIEVLAMRTERDVELLNKCFDEIEYFIQRLQKAAEAYVELNNKRKSRRHKNREPGDGLLLTRSKPPSDAEYIHCYQMFKYCINLLAKLKNHIHDPNAPELVHFLFVPLKLVVEGSQGPAMARGVESPLLSPQAVDLLTNCLTSREADLWHSLGPAWNVPSTEWPKDKPVARYVPHFRDGWAPPPVPVEQVTPDINQKLAVSAGVAAQAAEAAARHEARRNVDWNDGPDGNFSQESRRSSNLSDVRPPSSPRHNEPPPQVRPKPQPPVATTPVHHAAGQMRATYDFVARNSKELTIMAGEILDVLDNKRKWWEVRNSSGQTGYVPSTILESIHPSLGSAGPNPNSNHSNSSADNQIHPSPPFNDASNNSRGEVISQAEIHPPPSQFAPTPPPPPPPPPPPAPPAPNLAPNNNKLNIPKKNHSPHAEDNEPYSQGTGSAGFGSSDFQSELTNTVRRKQAQRQQQGVNGIFQADMQQTKPTNNRSSTNMDALNEELLRRVNGGGPKRNYKVVKRSGPQVPLTNDSSPAEVTEWLNSKGFSKLTVTSLGVLSGAQLFSLTREELQQVCHADGARVYSQLMVQKSNLQALEANSTSAELNAIMERRKVRSVADDSLGLPPDFDPALPQGGR</sequence>
<feature type="compositionally biased region" description="Pro residues" evidence="7">
    <location>
        <begin position="316"/>
        <end position="328"/>
    </location>
</feature>
<feature type="compositionally biased region" description="Pro residues" evidence="7">
    <location>
        <begin position="622"/>
        <end position="635"/>
    </location>
</feature>
<keyword evidence="10" id="KW-1185">Reference proteome</keyword>
<feature type="region of interest" description="Disordered" evidence="7">
    <location>
        <begin position="700"/>
        <end position="852"/>
    </location>
</feature>
<dbReference type="Gene3D" id="2.30.30.40">
    <property type="entry name" value="SH3 Domains"/>
    <property type="match status" value="1"/>
</dbReference>
<feature type="compositionally biased region" description="Polar residues" evidence="7">
    <location>
        <begin position="838"/>
        <end position="852"/>
    </location>
</feature>
<gene>
    <name evidence="9" type="ORF">HOLleu_00385</name>
</gene>
<keyword evidence="9" id="KW-0675">Receptor</keyword>
<feature type="compositionally biased region" description="Pro residues" evidence="7">
    <location>
        <begin position="746"/>
        <end position="772"/>
    </location>
</feature>
<dbReference type="GO" id="GO:0035023">
    <property type="term" value="P:regulation of Rho protein signal transduction"/>
    <property type="evidence" value="ECO:0007669"/>
    <property type="project" value="TreeGrafter"/>
</dbReference>
<dbReference type="PANTHER" id="PTHR12287:SF23">
    <property type="entry name" value="AROUSER, ISOFORM A-RELATED"/>
    <property type="match status" value="1"/>
</dbReference>
<dbReference type="Pfam" id="PF00018">
    <property type="entry name" value="SH3_1"/>
    <property type="match status" value="1"/>
</dbReference>
<evidence type="ECO:0000256" key="5">
    <source>
        <dbReference type="ARBA" id="ARBA00022553"/>
    </source>
</evidence>
<dbReference type="SUPFAM" id="SSF50729">
    <property type="entry name" value="PH domain-like"/>
    <property type="match status" value="1"/>
</dbReference>
<feature type="region of interest" description="Disordered" evidence="7">
    <location>
        <begin position="410"/>
        <end position="429"/>
    </location>
</feature>
<dbReference type="Pfam" id="PF18016">
    <property type="entry name" value="SAM_3"/>
    <property type="match status" value="1"/>
</dbReference>
<evidence type="ECO:0000256" key="4">
    <source>
        <dbReference type="ARBA" id="ARBA00022490"/>
    </source>
</evidence>
<dbReference type="GO" id="GO:0003779">
    <property type="term" value="F:actin binding"/>
    <property type="evidence" value="ECO:0007669"/>
    <property type="project" value="TreeGrafter"/>
</dbReference>
<feature type="region of interest" description="Disordered" evidence="7">
    <location>
        <begin position="290"/>
        <end position="331"/>
    </location>
</feature>
<dbReference type="FunFam" id="1.10.150.50:FF:000023">
    <property type="entry name" value="Epidermal growth factor receptor kinase substrate 8"/>
    <property type="match status" value="1"/>
</dbReference>
<name>A0A9Q1CMZ0_HOLLE</name>
<dbReference type="InterPro" id="IPR011993">
    <property type="entry name" value="PH-like_dom_sf"/>
</dbReference>
<dbReference type="CDD" id="cd09540">
    <property type="entry name" value="SAM_EPS8-like"/>
    <property type="match status" value="1"/>
</dbReference>
<dbReference type="CDD" id="cd11764">
    <property type="entry name" value="SH3_Eps8"/>
    <property type="match status" value="1"/>
</dbReference>
<dbReference type="Pfam" id="PF08416">
    <property type="entry name" value="PTB"/>
    <property type="match status" value="1"/>
</dbReference>
<comment type="caution">
    <text evidence="9">The sequence shown here is derived from an EMBL/GenBank/DDBJ whole genome shotgun (WGS) entry which is preliminary data.</text>
</comment>
<dbReference type="SMART" id="SM00326">
    <property type="entry name" value="SH3"/>
    <property type="match status" value="1"/>
</dbReference>
<feature type="domain" description="SH3" evidence="8">
    <location>
        <begin position="641"/>
        <end position="700"/>
    </location>
</feature>
<dbReference type="GO" id="GO:0005886">
    <property type="term" value="C:plasma membrane"/>
    <property type="evidence" value="ECO:0007669"/>
    <property type="project" value="TreeGrafter"/>
</dbReference>